<reference evidence="1 2" key="1">
    <citation type="submission" date="2020-08" db="EMBL/GenBank/DDBJ databases">
        <title>Genomic Encyclopedia of Type Strains, Phase IV (KMG-IV): sequencing the most valuable type-strain genomes for metagenomic binning, comparative biology and taxonomic classification.</title>
        <authorList>
            <person name="Goeker M."/>
        </authorList>
    </citation>
    <scope>NUCLEOTIDE SEQUENCE [LARGE SCALE GENOMIC DNA]</scope>
    <source>
        <strain evidence="1 2">DSM 5391</strain>
    </source>
</reference>
<gene>
    <name evidence="1" type="ORF">HNR53_002042</name>
</gene>
<accession>A0A7X0LVA7</accession>
<dbReference type="RefSeq" id="WP_377802194.1">
    <property type="nucleotide sequence ID" value="NZ_JBHLZA010000065.1"/>
</dbReference>
<sequence length="55" mass="6205">MQTCIDYQKKPYNNRNTTTVLQQKAERPPLLNKHGDGNAGLINGSSSTLIYSFYN</sequence>
<proteinExistence type="predicted"/>
<evidence type="ECO:0000313" key="1">
    <source>
        <dbReference type="EMBL" id="MBB6445423.1"/>
    </source>
</evidence>
<name>A0A7X0LVA7_9BACI</name>
<protein>
    <submittedName>
        <fullName evidence="1">Uncharacterized protein</fullName>
    </submittedName>
</protein>
<comment type="caution">
    <text evidence="1">The sequence shown here is derived from an EMBL/GenBank/DDBJ whole genome shotgun (WGS) entry which is preliminary data.</text>
</comment>
<evidence type="ECO:0000313" key="2">
    <source>
        <dbReference type="Proteomes" id="UP000531594"/>
    </source>
</evidence>
<dbReference type="Proteomes" id="UP000531594">
    <property type="component" value="Unassembled WGS sequence"/>
</dbReference>
<keyword evidence="2" id="KW-1185">Reference proteome</keyword>
<dbReference type="EMBL" id="JACHGK010000006">
    <property type="protein sequence ID" value="MBB6445423.1"/>
    <property type="molecule type" value="Genomic_DNA"/>
</dbReference>
<organism evidence="1 2">
    <name type="scientific">Bacillus benzoevorans</name>
    <dbReference type="NCBI Taxonomy" id="1456"/>
    <lineage>
        <taxon>Bacteria</taxon>
        <taxon>Bacillati</taxon>
        <taxon>Bacillota</taxon>
        <taxon>Bacilli</taxon>
        <taxon>Bacillales</taxon>
        <taxon>Bacillaceae</taxon>
        <taxon>Bacillus</taxon>
    </lineage>
</organism>
<dbReference type="AlphaFoldDB" id="A0A7X0LVA7"/>